<dbReference type="SUPFAM" id="SSF52540">
    <property type="entry name" value="P-loop containing nucleoside triphosphate hydrolases"/>
    <property type="match status" value="1"/>
</dbReference>
<dbReference type="AlphaFoldDB" id="A0A956NF90"/>
<dbReference type="Proteomes" id="UP000739538">
    <property type="component" value="Unassembled WGS sequence"/>
</dbReference>
<dbReference type="Pfam" id="PF13635">
    <property type="entry name" value="DUF4143"/>
    <property type="match status" value="1"/>
</dbReference>
<keyword evidence="3" id="KW-0547">Nucleotide-binding</keyword>
<name>A0A956NF90_UNCEI</name>
<reference evidence="3" key="1">
    <citation type="submission" date="2020-04" db="EMBL/GenBank/DDBJ databases">
        <authorList>
            <person name="Zhang T."/>
        </authorList>
    </citation>
    <scope>NUCLEOTIDE SEQUENCE</scope>
    <source>
        <strain evidence="3">HKST-UBA02</strain>
    </source>
</reference>
<proteinExistence type="predicted"/>
<dbReference type="PANTHER" id="PTHR43566">
    <property type="entry name" value="CONSERVED PROTEIN"/>
    <property type="match status" value="1"/>
</dbReference>
<evidence type="ECO:0000259" key="1">
    <source>
        <dbReference type="Pfam" id="PF13173"/>
    </source>
</evidence>
<dbReference type="InterPro" id="IPR041682">
    <property type="entry name" value="AAA_14"/>
</dbReference>
<reference evidence="3" key="2">
    <citation type="journal article" date="2021" name="Microbiome">
        <title>Successional dynamics and alternative stable states in a saline activated sludge microbial community over 9 years.</title>
        <authorList>
            <person name="Wang Y."/>
            <person name="Ye J."/>
            <person name="Ju F."/>
            <person name="Liu L."/>
            <person name="Boyd J.A."/>
            <person name="Deng Y."/>
            <person name="Parks D.H."/>
            <person name="Jiang X."/>
            <person name="Yin X."/>
            <person name="Woodcroft B.J."/>
            <person name="Tyson G.W."/>
            <person name="Hugenholtz P."/>
            <person name="Polz M.F."/>
            <person name="Zhang T."/>
        </authorList>
    </citation>
    <scope>NUCLEOTIDE SEQUENCE</scope>
    <source>
        <strain evidence="3">HKST-UBA02</strain>
    </source>
</reference>
<dbReference type="Pfam" id="PF13173">
    <property type="entry name" value="AAA_14"/>
    <property type="match status" value="1"/>
</dbReference>
<dbReference type="InterPro" id="IPR025420">
    <property type="entry name" value="DUF4143"/>
</dbReference>
<keyword evidence="3" id="KW-0067">ATP-binding</keyword>
<dbReference type="GO" id="GO:0005524">
    <property type="term" value="F:ATP binding"/>
    <property type="evidence" value="ECO:0007669"/>
    <property type="project" value="UniProtKB-KW"/>
</dbReference>
<protein>
    <submittedName>
        <fullName evidence="3">ATP-binding protein</fullName>
    </submittedName>
</protein>
<dbReference type="InterPro" id="IPR027417">
    <property type="entry name" value="P-loop_NTPase"/>
</dbReference>
<comment type="caution">
    <text evidence="3">The sequence shown here is derived from an EMBL/GenBank/DDBJ whole genome shotgun (WGS) entry which is preliminary data.</text>
</comment>
<feature type="domain" description="AAA" evidence="1">
    <location>
        <begin position="18"/>
        <end position="136"/>
    </location>
</feature>
<dbReference type="PANTHER" id="PTHR43566:SF2">
    <property type="entry name" value="DUF4143 DOMAIN-CONTAINING PROTEIN"/>
    <property type="match status" value="1"/>
</dbReference>
<accession>A0A956NF90</accession>
<evidence type="ECO:0000313" key="4">
    <source>
        <dbReference type="Proteomes" id="UP000739538"/>
    </source>
</evidence>
<gene>
    <name evidence="3" type="ORF">KDA27_18985</name>
</gene>
<organism evidence="3 4">
    <name type="scientific">Eiseniibacteriota bacterium</name>
    <dbReference type="NCBI Taxonomy" id="2212470"/>
    <lineage>
        <taxon>Bacteria</taxon>
        <taxon>Candidatus Eiseniibacteriota</taxon>
    </lineage>
</organism>
<evidence type="ECO:0000313" key="3">
    <source>
        <dbReference type="EMBL" id="MCA9757884.1"/>
    </source>
</evidence>
<feature type="domain" description="DUF4143" evidence="2">
    <location>
        <begin position="177"/>
        <end position="327"/>
    </location>
</feature>
<evidence type="ECO:0000259" key="2">
    <source>
        <dbReference type="Pfam" id="PF13635"/>
    </source>
</evidence>
<sequence>MSHLKRVIELNLPPNRSTFFWGPRQTGKSTLLRERFPDSLSFDLLRTDLAFDLLRDPALFRQRVLAASEDRLRLPIVVDEVQKVPGLLDEVHWLIENRGLSFILSGSSARSLRRGNVNLLGGRAWRAELFPLVSEELPDWDLLRMLNRGLLPAHYLTAGYRKSLLAYVRDYLREEVFAEGLVRSVPAFSRFFDALAYSHGELTNYSNIARDAGVDSKTVKEYFQILVDTLLGRFVEPYKRRTDRRALSRTPKFYLFDVGVAGALTKRKIEEPRGEQFGRALEHLVFMELVAHSSYSEQEYPVRYWRTKSGQEVDFVLGEGDVAVEVKGTDRLSTRDLRGTTSFVSEYRPKHALVVCLETEERVHEGIRVVPVRQFLEKLWQGEWTSGL</sequence>
<dbReference type="EMBL" id="JAGQHS010000126">
    <property type="protein sequence ID" value="MCA9757884.1"/>
    <property type="molecule type" value="Genomic_DNA"/>
</dbReference>